<comment type="caution">
    <text evidence="2">The sequence shown here is derived from an EMBL/GenBank/DDBJ whole genome shotgun (WGS) entry which is preliminary data.</text>
</comment>
<evidence type="ECO:0000256" key="1">
    <source>
        <dbReference type="SAM" id="Coils"/>
    </source>
</evidence>
<feature type="coiled-coil region" evidence="1">
    <location>
        <begin position="123"/>
        <end position="150"/>
    </location>
</feature>
<protein>
    <recommendedName>
        <fullName evidence="4">Transposase</fullName>
    </recommendedName>
</protein>
<dbReference type="SUPFAM" id="SSF46689">
    <property type="entry name" value="Homeodomain-like"/>
    <property type="match status" value="1"/>
</dbReference>
<accession>A0A133YE32</accession>
<dbReference type="OrthoDB" id="568465at2"/>
<evidence type="ECO:0000313" key="3">
    <source>
        <dbReference type="Proteomes" id="UP000070080"/>
    </source>
</evidence>
<organism evidence="2 3">
    <name type="scientific">Amygdalobacter nucleatus</name>
    <dbReference type="NCBI Taxonomy" id="3029274"/>
    <lineage>
        <taxon>Bacteria</taxon>
        <taxon>Bacillati</taxon>
        <taxon>Bacillota</taxon>
        <taxon>Clostridia</taxon>
        <taxon>Eubacteriales</taxon>
        <taxon>Oscillospiraceae</taxon>
        <taxon>Amygdalobacter</taxon>
    </lineage>
</organism>
<dbReference type="STRING" id="1497955.HMPREF1872_00684"/>
<name>A0A133YE32_9FIRM</name>
<keyword evidence="1" id="KW-0175">Coiled coil</keyword>
<evidence type="ECO:0000313" key="2">
    <source>
        <dbReference type="EMBL" id="KXB41468.1"/>
    </source>
</evidence>
<dbReference type="InterPro" id="IPR009057">
    <property type="entry name" value="Homeodomain-like_sf"/>
</dbReference>
<dbReference type="Proteomes" id="UP000070080">
    <property type="component" value="Unassembled WGS sequence"/>
</dbReference>
<proteinExistence type="predicted"/>
<evidence type="ECO:0008006" key="4">
    <source>
        <dbReference type="Google" id="ProtNLM"/>
    </source>
</evidence>
<dbReference type="RefSeq" id="WP_066713881.1">
    <property type="nucleotide sequence ID" value="NZ_JARFNM010000001.1"/>
</dbReference>
<gene>
    <name evidence="2" type="ORF">HMPREF1872_00684</name>
</gene>
<dbReference type="EMBL" id="LSCV01000014">
    <property type="protein sequence ID" value="KXB41468.1"/>
    <property type="molecule type" value="Genomic_DNA"/>
</dbReference>
<keyword evidence="3" id="KW-1185">Reference proteome</keyword>
<sequence>MYSTQQIETAIALYQQLKSITNVRKCLGYPTFVTLAKWIDKYVAQEPNLHLHRRTFKHASWQTRQYAVRQRLIHKRTLHDISQEIGYSQPTIIRWCNRNQQEGSYRLMETSNNKPMLSSPEDKNDQTSQLDELKAQVKDLQFEVDLLRETLNVIKKDQGANLKTLKNREKTVIVGALKDVYSLSFICKRLSLSRSCYYYHSSLTKTKDKGQALTLV</sequence>
<reference evidence="3" key="1">
    <citation type="submission" date="2016-01" db="EMBL/GenBank/DDBJ databases">
        <authorList>
            <person name="Mitreva M."/>
            <person name="Pepin K.H."/>
            <person name="Mihindukulasuriya K.A."/>
            <person name="Fulton R."/>
            <person name="Fronick C."/>
            <person name="O'Laughlin M."/>
            <person name="Miner T."/>
            <person name="Herter B."/>
            <person name="Rosa B.A."/>
            <person name="Cordes M."/>
            <person name="Tomlinson C."/>
            <person name="Wollam A."/>
            <person name="Palsikar V.B."/>
            <person name="Mardis E.R."/>
            <person name="Wilson R.K."/>
        </authorList>
    </citation>
    <scope>NUCLEOTIDE SEQUENCE [LARGE SCALE GENOMIC DNA]</scope>
    <source>
        <strain evidence="3">KA00274</strain>
    </source>
</reference>
<dbReference type="AlphaFoldDB" id="A0A133YE32"/>